<dbReference type="OrthoDB" id="9764652at2"/>
<dbReference type="GO" id="GO:0009279">
    <property type="term" value="C:cell outer membrane"/>
    <property type="evidence" value="ECO:0007669"/>
    <property type="project" value="UniProtKB-SubCell"/>
</dbReference>
<evidence type="ECO:0000256" key="5">
    <source>
        <dbReference type="ARBA" id="ARBA00023237"/>
    </source>
</evidence>
<dbReference type="AlphaFoldDB" id="G3IUN0"/>
<organism evidence="6 7">
    <name type="scientific">Methylobacter tundripaludum (strain ATCC BAA-1195 / DSM 17260 / SV96)</name>
    <dbReference type="NCBI Taxonomy" id="697282"/>
    <lineage>
        <taxon>Bacteria</taxon>
        <taxon>Pseudomonadati</taxon>
        <taxon>Pseudomonadota</taxon>
        <taxon>Gammaproteobacteria</taxon>
        <taxon>Methylococcales</taxon>
        <taxon>Methylococcaceae</taxon>
        <taxon>Methylobacter</taxon>
    </lineage>
</organism>
<evidence type="ECO:0000256" key="4">
    <source>
        <dbReference type="ARBA" id="ARBA00023136"/>
    </source>
</evidence>
<dbReference type="PANTHER" id="PTHR30026">
    <property type="entry name" value="OUTER MEMBRANE PROTEIN TOLC"/>
    <property type="match status" value="1"/>
</dbReference>
<dbReference type="EMBL" id="JH109152">
    <property type="protein sequence ID" value="EGW22753.1"/>
    <property type="molecule type" value="Genomic_DNA"/>
</dbReference>
<comment type="subcellular location">
    <subcellularLocation>
        <location evidence="1">Cell outer membrane</location>
    </subcellularLocation>
</comment>
<dbReference type="STRING" id="697282.Mettu_1577"/>
<evidence type="ECO:0000256" key="2">
    <source>
        <dbReference type="ARBA" id="ARBA00022452"/>
    </source>
</evidence>
<dbReference type="Proteomes" id="UP000004664">
    <property type="component" value="Unassembled WGS sequence"/>
</dbReference>
<dbReference type="Gene3D" id="1.20.1600.10">
    <property type="entry name" value="Outer membrane efflux proteins (OEP)"/>
    <property type="match status" value="1"/>
</dbReference>
<keyword evidence="3" id="KW-0812">Transmembrane</keyword>
<evidence type="ECO:0000313" key="6">
    <source>
        <dbReference type="EMBL" id="EGW22753.1"/>
    </source>
</evidence>
<dbReference type="GO" id="GO:0015288">
    <property type="term" value="F:porin activity"/>
    <property type="evidence" value="ECO:0007669"/>
    <property type="project" value="TreeGrafter"/>
</dbReference>
<evidence type="ECO:0000256" key="1">
    <source>
        <dbReference type="ARBA" id="ARBA00004442"/>
    </source>
</evidence>
<protein>
    <submittedName>
        <fullName evidence="6">Outer membrane efflux protein</fullName>
    </submittedName>
</protein>
<dbReference type="HOGENOM" id="CLU_023283_0_0_6"/>
<keyword evidence="2" id="KW-1134">Transmembrane beta strand</keyword>
<dbReference type="GO" id="GO:0015562">
    <property type="term" value="F:efflux transmembrane transporter activity"/>
    <property type="evidence" value="ECO:0007669"/>
    <property type="project" value="InterPro"/>
</dbReference>
<proteinExistence type="predicted"/>
<gene>
    <name evidence="6" type="ORF">Mettu_1577</name>
</gene>
<dbReference type="GO" id="GO:1990281">
    <property type="term" value="C:efflux pump complex"/>
    <property type="evidence" value="ECO:0007669"/>
    <property type="project" value="TreeGrafter"/>
</dbReference>
<keyword evidence="7" id="KW-1185">Reference proteome</keyword>
<evidence type="ECO:0000256" key="3">
    <source>
        <dbReference type="ARBA" id="ARBA00022692"/>
    </source>
</evidence>
<dbReference type="PANTHER" id="PTHR30026:SF20">
    <property type="entry name" value="OUTER MEMBRANE PROTEIN TOLC"/>
    <property type="match status" value="1"/>
</dbReference>
<dbReference type="RefSeq" id="WP_006890721.1">
    <property type="nucleotide sequence ID" value="NZ_JH109152.1"/>
</dbReference>
<evidence type="ECO:0000313" key="7">
    <source>
        <dbReference type="Proteomes" id="UP000004664"/>
    </source>
</evidence>
<dbReference type="SUPFAM" id="SSF56954">
    <property type="entry name" value="Outer membrane efflux proteins (OEP)"/>
    <property type="match status" value="1"/>
</dbReference>
<dbReference type="eggNOG" id="COG1538">
    <property type="taxonomic scope" value="Bacteria"/>
</dbReference>
<name>G3IUN0_METTV</name>
<reference evidence="6 7" key="1">
    <citation type="submission" date="2011-06" db="EMBL/GenBank/DDBJ databases">
        <title>Genomic sequence of Methylobacter tundripaludum SV96.</title>
        <authorList>
            <consortium name="US DOE Joint Genome Institute"/>
            <person name="Lucas S."/>
            <person name="Han J."/>
            <person name="Lapidus A."/>
            <person name="Cheng J.-F."/>
            <person name="Goodwin L."/>
            <person name="Pitluck S."/>
            <person name="Held B."/>
            <person name="Detter J.C."/>
            <person name="Han C."/>
            <person name="Tapia R."/>
            <person name="Land M."/>
            <person name="Hauser L."/>
            <person name="Kyrpides N."/>
            <person name="Ivanova N."/>
            <person name="Ovchinnikova G."/>
            <person name="Pagani I."/>
            <person name="Klotz M.G."/>
            <person name="Dispirito A.A."/>
            <person name="Murrell J.C."/>
            <person name="Dunfield P."/>
            <person name="Kalyuzhnaya M.G."/>
            <person name="Svenning M."/>
            <person name="Trotsenko Y.A."/>
            <person name="Stein L.Y."/>
            <person name="Woyke T."/>
        </authorList>
    </citation>
    <scope>NUCLEOTIDE SEQUENCE [LARGE SCALE GENOMIC DNA]</scope>
    <source>
        <strain evidence="7">ATCC BAA-1195 / DSM 17260 / SV96</strain>
    </source>
</reference>
<keyword evidence="5" id="KW-0998">Cell outer membrane</keyword>
<dbReference type="InterPro" id="IPR051906">
    <property type="entry name" value="TolC-like"/>
</dbReference>
<keyword evidence="4" id="KW-0472">Membrane</keyword>
<accession>G3IUN0</accession>
<sequence>MHYYKTLGLTLIATATLNSCAIVPEPVNPQDRLSSMISDRAEMYRQQEPINQPLTFYDALARALKYNFDHRLTVMEVVLQDSQLEVATINMLPRLAINAGYQGRQDELASSSQSVLTRRQSLEASTSQDTSRGVADLSFTWNLLDFGVSYFQAKQQADRILIAQERRRKVINNLIKEVLSAYWSANIADRLLPKLVPVLADAEKALALSKTIGEDRLQPVVGTLEYQRSLLRTIAQLKKLKADLSIAKPKLAGLINAPMNTGFTLAKPEQTPEPPKLKATPAELENLGLFYRPELREEIYQERISRNEVWKEMLKVLPGLTIPISANWDSNSFLVHSMWLEAGARTTFNLVNLLAAPKVWRTAETQVEVARTRRKALSVAALVQINIGYQQYLKALDGYQSATELSKIDESLFKAVTDNTEVDAGSELDRIHAATAALASQLEKEQSMSEVYAALGNIYSSIGLDPATGQIDHVTVRALSVQLEKTLSRWYAGDLPKLPNEAAPLQTGLNKQ</sequence>